<dbReference type="InterPro" id="IPR021838">
    <property type="entry name" value="DUF3431"/>
</dbReference>
<dbReference type="EMBL" id="WWBZ02000022">
    <property type="protein sequence ID" value="KAF4307842.1"/>
    <property type="molecule type" value="Genomic_DNA"/>
</dbReference>
<keyword evidence="2" id="KW-1133">Transmembrane helix</keyword>
<keyword evidence="2" id="KW-0812">Transmembrane</keyword>
<evidence type="ECO:0000256" key="1">
    <source>
        <dbReference type="SAM" id="MobiDB-lite"/>
    </source>
</evidence>
<proteinExistence type="predicted"/>
<dbReference type="PANTHER" id="PTHR37490">
    <property type="entry name" value="EXPRESSED PROTEIN"/>
    <property type="match status" value="1"/>
</dbReference>
<keyword evidence="2" id="KW-0472">Membrane</keyword>
<feature type="region of interest" description="Disordered" evidence="1">
    <location>
        <begin position="111"/>
        <end position="146"/>
    </location>
</feature>
<dbReference type="GO" id="GO:0008168">
    <property type="term" value="F:methyltransferase activity"/>
    <property type="evidence" value="ECO:0007669"/>
    <property type="project" value="UniProtKB-KW"/>
</dbReference>
<dbReference type="PANTHER" id="PTHR37490:SF3">
    <property type="entry name" value="DUF3431 DOMAIN CONTAINING PROTEIN"/>
    <property type="match status" value="1"/>
</dbReference>
<dbReference type="AlphaFoldDB" id="A0A8H4N9Y1"/>
<name>A0A8H4N9Y1_9PEZI</name>
<accession>A0A8H4N9Y1</accession>
<protein>
    <submittedName>
        <fullName evidence="3">Histone-lysine n-methyltransferase 2b</fullName>
    </submittedName>
</protein>
<keyword evidence="4" id="KW-1185">Reference proteome</keyword>
<sequence>MITHRQKQFAIIAFAILFLFIVTYNIHQDVRIRHPPENTVHLDYSHDALKQYFPDTMSPASSSSTEVFESVESKLQALIQAGVLEGPPGNAAQADEVAAIIEANLVAATTASTTESSTTELPMTTSSEEGDSAAEEPASESSSTSSASYAVISQMTYETTAPKPLDYKYSRALVIARTSREDIGWIDMVFGNDPLLQKAIYTVDKPIEPYILPANKGHEVMAYLTFIIDFYDNLPEVNIFLHAHDLAWHNNELLDMSSAEMLKHLNLRKVIRDGYVNLRCHRWPSCPDHLFPVAKNQSDWQVPEEAVFADAWQELLPFEQVPEVVSQPCCGQFAVSRERIRMLPKAQYKHFRRWLMYTILEDRLSGRVWEYIYQYIWLGEPQFCPKEHICYCDLYGICFGGETEYEDYYGKKTQIDILNGMSGQQTEQGGNETWPVDYKALLEQAKQGLDDERRSAFLRGSDPYNRALEVGRPFQPGDGF</sequence>
<dbReference type="GO" id="GO:0032259">
    <property type="term" value="P:methylation"/>
    <property type="evidence" value="ECO:0007669"/>
    <property type="project" value="UniProtKB-KW"/>
</dbReference>
<feature type="transmembrane region" description="Helical" evidence="2">
    <location>
        <begin position="9"/>
        <end position="27"/>
    </location>
</feature>
<evidence type="ECO:0000313" key="4">
    <source>
        <dbReference type="Proteomes" id="UP000572817"/>
    </source>
</evidence>
<gene>
    <name evidence="3" type="ORF">GTA08_BOTSDO04039</name>
</gene>
<feature type="compositionally biased region" description="Low complexity" evidence="1">
    <location>
        <begin position="111"/>
        <end position="127"/>
    </location>
</feature>
<dbReference type="Proteomes" id="UP000572817">
    <property type="component" value="Unassembled WGS sequence"/>
</dbReference>
<comment type="caution">
    <text evidence="3">The sequence shown here is derived from an EMBL/GenBank/DDBJ whole genome shotgun (WGS) entry which is preliminary data.</text>
</comment>
<feature type="compositionally biased region" description="Acidic residues" evidence="1">
    <location>
        <begin position="128"/>
        <end position="138"/>
    </location>
</feature>
<evidence type="ECO:0000256" key="2">
    <source>
        <dbReference type="SAM" id="Phobius"/>
    </source>
</evidence>
<organism evidence="3 4">
    <name type="scientific">Botryosphaeria dothidea</name>
    <dbReference type="NCBI Taxonomy" id="55169"/>
    <lineage>
        <taxon>Eukaryota</taxon>
        <taxon>Fungi</taxon>
        <taxon>Dikarya</taxon>
        <taxon>Ascomycota</taxon>
        <taxon>Pezizomycotina</taxon>
        <taxon>Dothideomycetes</taxon>
        <taxon>Dothideomycetes incertae sedis</taxon>
        <taxon>Botryosphaeriales</taxon>
        <taxon>Botryosphaeriaceae</taxon>
        <taxon>Botryosphaeria</taxon>
    </lineage>
</organism>
<dbReference type="Pfam" id="PF11913">
    <property type="entry name" value="DUF3431"/>
    <property type="match status" value="1"/>
</dbReference>
<evidence type="ECO:0000313" key="3">
    <source>
        <dbReference type="EMBL" id="KAF4307842.1"/>
    </source>
</evidence>
<reference evidence="3" key="1">
    <citation type="submission" date="2020-04" db="EMBL/GenBank/DDBJ databases">
        <title>Genome Assembly and Annotation of Botryosphaeria dothidea sdau 11-99, a Latent Pathogen of Apple Fruit Ring Rot in China.</title>
        <authorList>
            <person name="Yu C."/>
            <person name="Diao Y."/>
            <person name="Lu Q."/>
            <person name="Zhao J."/>
            <person name="Cui S."/>
            <person name="Peng C."/>
            <person name="He B."/>
            <person name="Liu H."/>
        </authorList>
    </citation>
    <scope>NUCLEOTIDE SEQUENCE [LARGE SCALE GENOMIC DNA]</scope>
    <source>
        <strain evidence="3">Sdau11-99</strain>
    </source>
</reference>
<dbReference type="OrthoDB" id="426718at2759"/>